<name>A0A642UPG3_DIURU</name>
<dbReference type="InterPro" id="IPR038511">
    <property type="entry name" value="TAP42/TAP46-like_sf"/>
</dbReference>
<dbReference type="OMA" id="EYELCEA"/>
<feature type="compositionally biased region" description="Basic and acidic residues" evidence="1">
    <location>
        <begin position="349"/>
        <end position="361"/>
    </location>
</feature>
<keyword evidence="3" id="KW-1185">Reference proteome</keyword>
<evidence type="ECO:0000313" key="2">
    <source>
        <dbReference type="EMBL" id="KAA8901836.1"/>
    </source>
</evidence>
<dbReference type="RefSeq" id="XP_034012134.1">
    <property type="nucleotide sequence ID" value="XM_034155808.1"/>
</dbReference>
<evidence type="ECO:0008006" key="4">
    <source>
        <dbReference type="Google" id="ProtNLM"/>
    </source>
</evidence>
<dbReference type="InterPro" id="IPR007304">
    <property type="entry name" value="TAP46-like"/>
</dbReference>
<feature type="region of interest" description="Disordered" evidence="1">
    <location>
        <begin position="238"/>
        <end position="276"/>
    </location>
</feature>
<feature type="compositionally biased region" description="Acidic residues" evidence="1">
    <location>
        <begin position="339"/>
        <end position="348"/>
    </location>
</feature>
<dbReference type="GO" id="GO:0035303">
    <property type="term" value="P:regulation of dephosphorylation"/>
    <property type="evidence" value="ECO:0007669"/>
    <property type="project" value="TreeGrafter"/>
</dbReference>
<feature type="region of interest" description="Disordered" evidence="1">
    <location>
        <begin position="325"/>
        <end position="373"/>
    </location>
</feature>
<dbReference type="GO" id="GO:0051721">
    <property type="term" value="F:protein phosphatase 2A binding"/>
    <property type="evidence" value="ECO:0007669"/>
    <property type="project" value="TreeGrafter"/>
</dbReference>
<reference evidence="2 3" key="1">
    <citation type="submission" date="2019-07" db="EMBL/GenBank/DDBJ databases">
        <title>Genome assembly of two rare yeast pathogens: Diutina rugosa and Trichomonascus ciferrii.</title>
        <authorList>
            <person name="Mixao V."/>
            <person name="Saus E."/>
            <person name="Hansen A."/>
            <person name="Lass-Flor C."/>
            <person name="Gabaldon T."/>
        </authorList>
    </citation>
    <scope>NUCLEOTIDE SEQUENCE [LARGE SCALE GENOMIC DNA]</scope>
    <source>
        <strain evidence="2 3">CBS 613</strain>
    </source>
</reference>
<dbReference type="GO" id="GO:0005829">
    <property type="term" value="C:cytosol"/>
    <property type="evidence" value="ECO:0007669"/>
    <property type="project" value="TreeGrafter"/>
</dbReference>
<dbReference type="PANTHER" id="PTHR10933:SF9">
    <property type="entry name" value="IMMUNOGLOBULIN-BINDING PROTEIN 1"/>
    <property type="match status" value="1"/>
</dbReference>
<evidence type="ECO:0000256" key="1">
    <source>
        <dbReference type="SAM" id="MobiDB-lite"/>
    </source>
</evidence>
<gene>
    <name evidence="2" type="ORF">DIURU_003085</name>
</gene>
<proteinExistence type="predicted"/>
<protein>
    <recommendedName>
        <fullName evidence="4">TAP42-like protein</fullName>
    </recommendedName>
</protein>
<dbReference type="AlphaFoldDB" id="A0A642UPG3"/>
<dbReference type="GO" id="GO:0009966">
    <property type="term" value="P:regulation of signal transduction"/>
    <property type="evidence" value="ECO:0007669"/>
    <property type="project" value="InterPro"/>
</dbReference>
<organism evidence="2 3">
    <name type="scientific">Diutina rugosa</name>
    <name type="common">Yeast</name>
    <name type="synonym">Candida rugosa</name>
    <dbReference type="NCBI Taxonomy" id="5481"/>
    <lineage>
        <taxon>Eukaryota</taxon>
        <taxon>Fungi</taxon>
        <taxon>Dikarya</taxon>
        <taxon>Ascomycota</taxon>
        <taxon>Saccharomycotina</taxon>
        <taxon>Pichiomycetes</taxon>
        <taxon>Debaryomycetaceae</taxon>
        <taxon>Diutina</taxon>
    </lineage>
</organism>
<dbReference type="OrthoDB" id="10261753at2759"/>
<evidence type="ECO:0000313" key="3">
    <source>
        <dbReference type="Proteomes" id="UP000449547"/>
    </source>
</evidence>
<dbReference type="Proteomes" id="UP000449547">
    <property type="component" value="Unassembled WGS sequence"/>
</dbReference>
<dbReference type="PANTHER" id="PTHR10933">
    <property type="entry name" value="IMMUNOGLOBULIN-BINDING PROTEIN 1"/>
    <property type="match status" value="1"/>
</dbReference>
<dbReference type="VEuPathDB" id="FungiDB:DIURU_003085"/>
<dbReference type="Pfam" id="PF04177">
    <property type="entry name" value="TAP42"/>
    <property type="match status" value="1"/>
</dbReference>
<dbReference type="Gene3D" id="1.25.40.540">
    <property type="entry name" value="TAP42-like family"/>
    <property type="match status" value="1"/>
</dbReference>
<dbReference type="GeneID" id="54781736"/>
<sequence length="373" mass="42174">MADDLSNLTVGERFLRDTRVFRELIDHPSGRQDTPEAQKRLWDLYQEFALVGQIIDRLHLFSDNEGIDEVTTSYLPFLNCPYYGARVASQLMVNLATGTDAGVAQKPAALATAKRLYVRFLIECSNYHLLNQDQQRRIDSFKSSYDPSAAELAGPANPMARRQQKIDNYKQARQLEAKLNILDDYYKPGDESFGNLDESVVRQVFLDQIQYHILNAFSNLESVAMELEVLGNIPDHADVSSKQQLQQQQQQPSAPEDPTGYTPRVESISHHATPGDLLSRQGKILRPFTITSDRNQLKSKVFGTGQVLPSMTVEEYLDWELKNGKMAAEDPNGMKQEVDSDEYDSDEEREQRAWDDWKDANPKGAGNIKGNIG</sequence>
<dbReference type="EMBL" id="SWFT01000098">
    <property type="protein sequence ID" value="KAA8901836.1"/>
    <property type="molecule type" value="Genomic_DNA"/>
</dbReference>
<comment type="caution">
    <text evidence="2">The sequence shown here is derived from an EMBL/GenBank/DDBJ whole genome shotgun (WGS) entry which is preliminary data.</text>
</comment>
<accession>A0A642UPG3</accession>